<reference evidence="8" key="1">
    <citation type="submission" date="2020-02" db="EMBL/GenBank/DDBJ databases">
        <authorList>
            <person name="Meier V. D."/>
        </authorList>
    </citation>
    <scope>NUCLEOTIDE SEQUENCE</scope>
    <source>
        <strain evidence="8">AVDCRST_MAG87</strain>
    </source>
</reference>
<keyword evidence="4" id="KW-0804">Transcription</keyword>
<feature type="domain" description="RNA polymerase sigma-70 region 2" evidence="6">
    <location>
        <begin position="67"/>
        <end position="127"/>
    </location>
</feature>
<evidence type="ECO:0000256" key="1">
    <source>
        <dbReference type="ARBA" id="ARBA00010641"/>
    </source>
</evidence>
<protein>
    <submittedName>
        <fullName evidence="8">RNA polymerase sigma factor RpoE</fullName>
    </submittedName>
</protein>
<dbReference type="GO" id="GO:0016987">
    <property type="term" value="F:sigma factor activity"/>
    <property type="evidence" value="ECO:0007669"/>
    <property type="project" value="UniProtKB-KW"/>
</dbReference>
<dbReference type="InterPro" id="IPR013324">
    <property type="entry name" value="RNA_pol_sigma_r3/r4-like"/>
</dbReference>
<dbReference type="AlphaFoldDB" id="A0A6J4UTJ8"/>
<name>A0A6J4UTJ8_9BACT</name>
<feature type="region of interest" description="Disordered" evidence="5">
    <location>
        <begin position="1"/>
        <end position="47"/>
    </location>
</feature>
<dbReference type="InterPro" id="IPR013325">
    <property type="entry name" value="RNA_pol_sigma_r2"/>
</dbReference>
<evidence type="ECO:0000259" key="7">
    <source>
        <dbReference type="Pfam" id="PF08281"/>
    </source>
</evidence>
<dbReference type="Gene3D" id="1.10.1740.10">
    <property type="match status" value="1"/>
</dbReference>
<dbReference type="InterPro" id="IPR007627">
    <property type="entry name" value="RNA_pol_sigma70_r2"/>
</dbReference>
<dbReference type="EMBL" id="CADCWJ010000316">
    <property type="protein sequence ID" value="CAA9558729.1"/>
    <property type="molecule type" value="Genomic_DNA"/>
</dbReference>
<dbReference type="GO" id="GO:0003677">
    <property type="term" value="F:DNA binding"/>
    <property type="evidence" value="ECO:0007669"/>
    <property type="project" value="InterPro"/>
</dbReference>
<evidence type="ECO:0000256" key="3">
    <source>
        <dbReference type="ARBA" id="ARBA00023082"/>
    </source>
</evidence>
<dbReference type="GO" id="GO:0006352">
    <property type="term" value="P:DNA-templated transcription initiation"/>
    <property type="evidence" value="ECO:0007669"/>
    <property type="project" value="InterPro"/>
</dbReference>
<dbReference type="SUPFAM" id="SSF88659">
    <property type="entry name" value="Sigma3 and sigma4 domains of RNA polymerase sigma factors"/>
    <property type="match status" value="1"/>
</dbReference>
<accession>A0A6J4UTJ8</accession>
<dbReference type="InterPro" id="IPR039425">
    <property type="entry name" value="RNA_pol_sigma-70-like"/>
</dbReference>
<dbReference type="InterPro" id="IPR013249">
    <property type="entry name" value="RNA_pol_sigma70_r4_t2"/>
</dbReference>
<dbReference type="CDD" id="cd06171">
    <property type="entry name" value="Sigma70_r4"/>
    <property type="match status" value="1"/>
</dbReference>
<dbReference type="PANTHER" id="PTHR43133">
    <property type="entry name" value="RNA POLYMERASE ECF-TYPE SIGMA FACTO"/>
    <property type="match status" value="1"/>
</dbReference>
<evidence type="ECO:0000256" key="4">
    <source>
        <dbReference type="ARBA" id="ARBA00023163"/>
    </source>
</evidence>
<dbReference type="PANTHER" id="PTHR43133:SF53">
    <property type="entry name" value="ECF RNA POLYMERASE SIGMA-E FACTOR"/>
    <property type="match status" value="1"/>
</dbReference>
<organism evidence="8">
    <name type="scientific">uncultured Thermomicrobiales bacterium</name>
    <dbReference type="NCBI Taxonomy" id="1645740"/>
    <lineage>
        <taxon>Bacteria</taxon>
        <taxon>Pseudomonadati</taxon>
        <taxon>Thermomicrobiota</taxon>
        <taxon>Thermomicrobia</taxon>
        <taxon>Thermomicrobiales</taxon>
        <taxon>environmental samples</taxon>
    </lineage>
</organism>
<dbReference type="InterPro" id="IPR014284">
    <property type="entry name" value="RNA_pol_sigma-70_dom"/>
</dbReference>
<evidence type="ECO:0000313" key="8">
    <source>
        <dbReference type="EMBL" id="CAA9558729.1"/>
    </source>
</evidence>
<proteinExistence type="inferred from homology"/>
<keyword evidence="3" id="KW-0731">Sigma factor</keyword>
<dbReference type="NCBIfam" id="TIGR02937">
    <property type="entry name" value="sigma70-ECF"/>
    <property type="match status" value="1"/>
</dbReference>
<dbReference type="Pfam" id="PF08281">
    <property type="entry name" value="Sigma70_r4_2"/>
    <property type="match status" value="1"/>
</dbReference>
<evidence type="ECO:0000256" key="2">
    <source>
        <dbReference type="ARBA" id="ARBA00023015"/>
    </source>
</evidence>
<evidence type="ECO:0000256" key="5">
    <source>
        <dbReference type="SAM" id="MobiDB-lite"/>
    </source>
</evidence>
<dbReference type="InterPro" id="IPR036388">
    <property type="entry name" value="WH-like_DNA-bd_sf"/>
</dbReference>
<feature type="domain" description="RNA polymerase sigma factor 70 region 4 type 2" evidence="7">
    <location>
        <begin position="193"/>
        <end position="243"/>
    </location>
</feature>
<comment type="similarity">
    <text evidence="1">Belongs to the sigma-70 factor family. ECF subfamily.</text>
</comment>
<gene>
    <name evidence="8" type="ORF">AVDCRST_MAG87-1405</name>
</gene>
<sequence>MTEYAQGPASPADHERAAPAVRQRVAISMSSSDSQVDGSRSGDHDPASEQALVAALRRGDERAFDTLVTRHHTAMVRLARVWVRDAPAAEEVVQETWLAVVKGIDAFEGRSPLRSWIFSILANKAKRCGSRESRSRPFSAFATDVEWGGPPAMDPAFFFPAGDEWAGHWIEPLREREGSPEPRMLAEEMGGFILRQIDELPAHFRGVILLRDLHGLTAEETCTMLGISASNQRVLLHRARTKLRIALGPYLNGNDDNGG</sequence>
<dbReference type="Gene3D" id="1.10.10.10">
    <property type="entry name" value="Winged helix-like DNA-binding domain superfamily/Winged helix DNA-binding domain"/>
    <property type="match status" value="1"/>
</dbReference>
<keyword evidence="2" id="KW-0805">Transcription regulation</keyword>
<dbReference type="SUPFAM" id="SSF88946">
    <property type="entry name" value="Sigma2 domain of RNA polymerase sigma factors"/>
    <property type="match status" value="1"/>
</dbReference>
<feature type="compositionally biased region" description="Low complexity" evidence="5">
    <location>
        <begin position="28"/>
        <end position="39"/>
    </location>
</feature>
<evidence type="ECO:0000259" key="6">
    <source>
        <dbReference type="Pfam" id="PF04542"/>
    </source>
</evidence>
<dbReference type="Pfam" id="PF04542">
    <property type="entry name" value="Sigma70_r2"/>
    <property type="match status" value="1"/>
</dbReference>